<name>A0A418MXH9_9ACTN</name>
<reference evidence="1 2" key="1">
    <citation type="submission" date="2018-08" db="EMBL/GenBank/DDBJ databases">
        <title>Jishengella sp. nov., isolated from a root of Azadirachta indica A. Juss. var. siamensis Valenton.</title>
        <authorList>
            <person name="Kuncharoen N."/>
            <person name="Tanasupawat S."/>
            <person name="Kudo T."/>
            <person name="Ohkuma M."/>
        </authorList>
    </citation>
    <scope>NUCLEOTIDE SEQUENCE [LARGE SCALE GENOMIC DNA]</scope>
    <source>
        <strain evidence="1 2">AZ1-13</strain>
    </source>
</reference>
<dbReference type="Proteomes" id="UP000283832">
    <property type="component" value="Unassembled WGS sequence"/>
</dbReference>
<dbReference type="AlphaFoldDB" id="A0A418MXH9"/>
<comment type="caution">
    <text evidence="1">The sequence shown here is derived from an EMBL/GenBank/DDBJ whole genome shotgun (WGS) entry which is preliminary data.</text>
</comment>
<dbReference type="EMBL" id="QXEC01000006">
    <property type="protein sequence ID" value="RIV39335.1"/>
    <property type="molecule type" value="Genomic_DNA"/>
</dbReference>
<sequence length="86" mass="9467">MGIYRDHTYRRAMAILAEWGYPEPGDLGPREAPSIIGHAVDLLASRGTTLDELALRAAIPVDLLQIILAAGTLHLLDRQQADFMRS</sequence>
<evidence type="ECO:0000313" key="2">
    <source>
        <dbReference type="Proteomes" id="UP000283832"/>
    </source>
</evidence>
<keyword evidence="2" id="KW-1185">Reference proteome</keyword>
<protein>
    <submittedName>
        <fullName evidence="1">Uncharacterized protein</fullName>
    </submittedName>
</protein>
<proteinExistence type="predicted"/>
<evidence type="ECO:0000313" key="1">
    <source>
        <dbReference type="EMBL" id="RIV39335.1"/>
    </source>
</evidence>
<organism evidence="1 2">
    <name type="scientific">Micromonospora radicis</name>
    <dbReference type="NCBI Taxonomy" id="1894971"/>
    <lineage>
        <taxon>Bacteria</taxon>
        <taxon>Bacillati</taxon>
        <taxon>Actinomycetota</taxon>
        <taxon>Actinomycetes</taxon>
        <taxon>Micromonosporales</taxon>
        <taxon>Micromonosporaceae</taxon>
        <taxon>Micromonospora</taxon>
    </lineage>
</organism>
<accession>A0A418MXH9</accession>
<gene>
    <name evidence="1" type="ORF">D2L64_08325</name>
</gene>